<dbReference type="SUPFAM" id="SSF56801">
    <property type="entry name" value="Acetyl-CoA synthetase-like"/>
    <property type="match status" value="1"/>
</dbReference>
<keyword evidence="2" id="KW-0436">Ligase</keyword>
<dbReference type="PANTHER" id="PTHR24096:SF149">
    <property type="entry name" value="AMP-BINDING DOMAIN-CONTAINING PROTEIN-RELATED"/>
    <property type="match status" value="1"/>
</dbReference>
<evidence type="ECO:0000259" key="3">
    <source>
        <dbReference type="Pfam" id="PF13193"/>
    </source>
</evidence>
<comment type="caution">
    <text evidence="5">The sequence shown here is derived from an EMBL/GenBank/DDBJ whole genome shotgun (WGS) entry which is preliminary data.</text>
</comment>
<dbReference type="OrthoDB" id="16262at2759"/>
<evidence type="ECO:0000313" key="7">
    <source>
        <dbReference type="Proteomes" id="UP000284657"/>
    </source>
</evidence>
<dbReference type="Proteomes" id="UP000284657">
    <property type="component" value="Unassembled WGS sequence"/>
</dbReference>
<dbReference type="GO" id="GO:0016405">
    <property type="term" value="F:CoA-ligase activity"/>
    <property type="evidence" value="ECO:0007669"/>
    <property type="project" value="TreeGrafter"/>
</dbReference>
<dbReference type="Gene3D" id="3.30.300.30">
    <property type="match status" value="1"/>
</dbReference>
<evidence type="ECO:0000313" key="5">
    <source>
        <dbReference type="EMBL" id="RLN55906.1"/>
    </source>
</evidence>
<dbReference type="InterPro" id="IPR045851">
    <property type="entry name" value="AMP-bd_C_sf"/>
</dbReference>
<accession>A0A3F2RHC2</accession>
<dbReference type="EMBL" id="MBAD02001450">
    <property type="protein sequence ID" value="RLN54596.1"/>
    <property type="molecule type" value="Genomic_DNA"/>
</dbReference>
<feature type="domain" description="AMP-binding enzyme C-terminal" evidence="3">
    <location>
        <begin position="53"/>
        <end position="129"/>
    </location>
</feature>
<sequence length="154" mass="17179">MKVKDLDTDEDFPVNKTGELLFRTPSMMKGYYNDPEANRVTFTKDGFIRTGDLEDVLNHHPALADAICVRGFDATTGEAIPEAFVALKDGDTSLTMEDLTAFVTSKVAVFKRVRELGFISAIPKSASGKVLRKELQQMQDQKVEQYKSRLRSGV</sequence>
<comment type="similarity">
    <text evidence="1">Belongs to the ATP-dependent AMP-binding enzyme family.</text>
</comment>
<dbReference type="PANTHER" id="PTHR24096">
    <property type="entry name" value="LONG-CHAIN-FATTY-ACID--COA LIGASE"/>
    <property type="match status" value="1"/>
</dbReference>
<organism evidence="5 6">
    <name type="scientific">Phytophthora kernoviae</name>
    <dbReference type="NCBI Taxonomy" id="325452"/>
    <lineage>
        <taxon>Eukaryota</taxon>
        <taxon>Sar</taxon>
        <taxon>Stramenopiles</taxon>
        <taxon>Oomycota</taxon>
        <taxon>Peronosporomycetes</taxon>
        <taxon>Peronosporales</taxon>
        <taxon>Peronosporaceae</taxon>
        <taxon>Phytophthora</taxon>
    </lineage>
</organism>
<evidence type="ECO:0000256" key="2">
    <source>
        <dbReference type="ARBA" id="ARBA00022598"/>
    </source>
</evidence>
<name>A0A3F2RHC2_9STRA</name>
<dbReference type="Proteomes" id="UP000277300">
    <property type="component" value="Unassembled WGS sequence"/>
</dbReference>
<evidence type="ECO:0000313" key="4">
    <source>
        <dbReference type="EMBL" id="RLN54596.1"/>
    </source>
</evidence>
<dbReference type="Gene3D" id="2.30.38.10">
    <property type="entry name" value="Luciferase, Domain 3"/>
    <property type="match status" value="1"/>
</dbReference>
<reference evidence="6 7" key="1">
    <citation type="submission" date="2018-07" db="EMBL/GenBank/DDBJ databases">
        <title>Genome sequencing of oomycete isolates from Chile give support for New Zealand origin for Phytophthora kernoviae and make available the first Nothophytophthora sp. genome.</title>
        <authorList>
            <person name="Studholme D.J."/>
            <person name="Sanfuentes E."/>
            <person name="Panda P."/>
            <person name="Hill R."/>
            <person name="Sambles C."/>
            <person name="Grant M."/>
            <person name="Williams N.M."/>
            <person name="Mcdougal R.L."/>
        </authorList>
    </citation>
    <scope>NUCLEOTIDE SEQUENCE [LARGE SCALE GENOMIC DNA]</scope>
    <source>
        <strain evidence="5">Chile6</strain>
        <strain evidence="4">Chile7</strain>
    </source>
</reference>
<gene>
    <name evidence="4" type="ORF">BBJ29_007472</name>
    <name evidence="5" type="ORF">BBP00_00008277</name>
</gene>
<protein>
    <recommendedName>
        <fullName evidence="3">AMP-binding enzyme C-terminal domain-containing protein</fullName>
    </recommendedName>
</protein>
<dbReference type="InterPro" id="IPR025110">
    <property type="entry name" value="AMP-bd_C"/>
</dbReference>
<dbReference type="Pfam" id="PF13193">
    <property type="entry name" value="AMP-binding_C"/>
    <property type="match status" value="1"/>
</dbReference>
<dbReference type="EMBL" id="MBDO02000401">
    <property type="protein sequence ID" value="RLN55906.1"/>
    <property type="molecule type" value="Genomic_DNA"/>
</dbReference>
<evidence type="ECO:0000313" key="6">
    <source>
        <dbReference type="Proteomes" id="UP000277300"/>
    </source>
</evidence>
<proteinExistence type="inferred from homology"/>
<dbReference type="AlphaFoldDB" id="A0A3F2RHC2"/>
<evidence type="ECO:0000256" key="1">
    <source>
        <dbReference type="ARBA" id="ARBA00006432"/>
    </source>
</evidence>